<dbReference type="InterPro" id="IPR000477">
    <property type="entry name" value="RT_dom"/>
</dbReference>
<feature type="domain" description="Reverse transcriptase" evidence="1">
    <location>
        <begin position="425"/>
        <end position="703"/>
    </location>
</feature>
<dbReference type="Pfam" id="PF00078">
    <property type="entry name" value="RVT_1"/>
    <property type="match status" value="1"/>
</dbReference>
<dbReference type="SUPFAM" id="SSF56672">
    <property type="entry name" value="DNA/RNA polymerases"/>
    <property type="match status" value="2"/>
</dbReference>
<dbReference type="Gene3D" id="3.60.10.10">
    <property type="entry name" value="Endonuclease/exonuclease/phosphatase"/>
    <property type="match status" value="1"/>
</dbReference>
<reference evidence="2" key="1">
    <citation type="journal article" date="2018" name="PLoS Negl. Trop. Dis.">
        <title>Sialome diversity of ticks revealed by RNAseq of single tick salivary glands.</title>
        <authorList>
            <person name="Perner J."/>
            <person name="Kropackova S."/>
            <person name="Kopacek P."/>
            <person name="Ribeiro J.M."/>
        </authorList>
    </citation>
    <scope>NUCLEOTIDE SEQUENCE</scope>
    <source>
        <strain evidence="2">Siblings of single egg batch collected in Ceske Budejovice</strain>
        <tissue evidence="2">Salivary glands</tissue>
    </source>
</reference>
<dbReference type="AlphaFoldDB" id="A0A147BKI0"/>
<evidence type="ECO:0000313" key="2">
    <source>
        <dbReference type="EMBL" id="JAR91251.1"/>
    </source>
</evidence>
<dbReference type="EMBL" id="GEGO01004153">
    <property type="protein sequence ID" value="JAR91251.1"/>
    <property type="molecule type" value="Transcribed_RNA"/>
</dbReference>
<feature type="non-terminal residue" evidence="2">
    <location>
        <position position="1"/>
    </location>
</feature>
<organism evidence="2">
    <name type="scientific">Ixodes ricinus</name>
    <name type="common">Common tick</name>
    <name type="synonym">Acarus ricinus</name>
    <dbReference type="NCBI Taxonomy" id="34613"/>
    <lineage>
        <taxon>Eukaryota</taxon>
        <taxon>Metazoa</taxon>
        <taxon>Ecdysozoa</taxon>
        <taxon>Arthropoda</taxon>
        <taxon>Chelicerata</taxon>
        <taxon>Arachnida</taxon>
        <taxon>Acari</taxon>
        <taxon>Parasitiformes</taxon>
        <taxon>Ixodida</taxon>
        <taxon>Ixodoidea</taxon>
        <taxon>Ixodidae</taxon>
        <taxon>Ixodinae</taxon>
        <taxon>Ixodes</taxon>
    </lineage>
</organism>
<evidence type="ECO:0000259" key="1">
    <source>
        <dbReference type="PROSITE" id="PS50878"/>
    </source>
</evidence>
<dbReference type="SUPFAM" id="SSF56219">
    <property type="entry name" value="DNase I-like"/>
    <property type="match status" value="1"/>
</dbReference>
<sequence length="886" mass="100730">FSIPGYQQFFYTRSDRRGGGIGIFVKDSWGTEQLKNTFVHAECVTFKIFNSVYSIALVACYRPPSESASSFLVELRTCLTDLQAEEQLCVVGDLNLDTLKPTKSTVCDYLNLLSEFGLNCTIQAPTREETLNEHLVSACLDHMNIRTHGLSVKSAVISQKLADHYFTAVQLVSDTPLRHACPEKKRIEVVDRKLFDKLISSYDWGSLLTYSNQELYTKFINLWQTFTRCSKKVITIRKRRAEHIWLNNDIIAAIKYKEILWTRCRRSPDNIDLRNEFRGQRNKVTALIRSAKRNYIKQKLIDSSYDSHVTWSVVNDLRGGHSAKHSVDETIARYFPCNKQSTANAFNVHFGKTSNVSRDSEVCLLKAASVNVASAFLPEITEQGLHSMLLSFKPGLSPGIDNVRMADLRRNYAPLRHVILKMLNGFITSGNIPEDLKTAIVRPLYKNGDHSNIESYRPISILPSLAKLLEKHIFLTMSAFLDEFNLMSPQQYGFVMGKGTQPLLEDFSDVLHNAFDHNLFTCALFLDVSKAFDSVSHKVLLNKLFSLGFRGPFYSLLENFLSSRTQLVSICGARSLKMSLKAGVPQGSILSPLLFNIYVNDLPKAVNFCTVFQYADDTVMLSSHVRYHEAVELLQSDVIRLMNWFSANVISVNAKKTQLVCFRSPLKQVLLNKPIFLHTSDCVSCECAPVDYVNSTKYLGLYFDCDLSWNSHFFYIFKKLRATSCTSYNLRILLPTTTRTLLTHALGYSILRYGITVFGQCTALLESKVNSLLNGILRSVAYGSTLQRSDNLFNDLSLPTFRSIFLETVVLRHYWDNTFKTPNTVCRALRDVRPYQTPRIKTHFGKCVRLYYVSHIFNNLPSVLLDVSSRGALKRKLKTICLDNIF</sequence>
<name>A0A147BKI0_IXORI</name>
<protein>
    <submittedName>
        <fullName evidence="2">Putative tick transposon</fullName>
    </submittedName>
</protein>
<dbReference type="InterPro" id="IPR043502">
    <property type="entry name" value="DNA/RNA_pol_sf"/>
</dbReference>
<accession>A0A147BKI0</accession>
<dbReference type="PROSITE" id="PS50878">
    <property type="entry name" value="RT_POL"/>
    <property type="match status" value="1"/>
</dbReference>
<dbReference type="GO" id="GO:0071897">
    <property type="term" value="P:DNA biosynthetic process"/>
    <property type="evidence" value="ECO:0007669"/>
    <property type="project" value="UniProtKB-ARBA"/>
</dbReference>
<proteinExistence type="predicted"/>
<dbReference type="PANTHER" id="PTHR33332">
    <property type="entry name" value="REVERSE TRANSCRIPTASE DOMAIN-CONTAINING PROTEIN"/>
    <property type="match status" value="1"/>
</dbReference>
<dbReference type="InterPro" id="IPR036691">
    <property type="entry name" value="Endo/exonu/phosph_ase_sf"/>
</dbReference>
<dbReference type="CDD" id="cd01650">
    <property type="entry name" value="RT_nLTR_like"/>
    <property type="match status" value="1"/>
</dbReference>